<dbReference type="RefSeq" id="WP_173409115.1">
    <property type="nucleotide sequence ID" value="NZ_CAMKUK010000001.1"/>
</dbReference>
<gene>
    <name evidence="1" type="ORF">G9399_10870</name>
</gene>
<dbReference type="Proteomes" id="UP000503464">
    <property type="component" value="Chromosome"/>
</dbReference>
<dbReference type="EMBL" id="CP054160">
    <property type="protein sequence ID" value="QKJ58775.1"/>
    <property type="molecule type" value="Genomic_DNA"/>
</dbReference>
<evidence type="ECO:0000313" key="1">
    <source>
        <dbReference type="EMBL" id="QKJ58775.1"/>
    </source>
</evidence>
<sequence length="58" mass="6545">MFSVEQLLKLLPFTGRAVVYMERGEAQSVLVLTDGQVMADLSLMIELVKRAGYDVRKK</sequence>
<accession>A0AAE7EHM6</accession>
<name>A0AAE7EHM6_SERFO</name>
<organism evidence="1 2">
    <name type="scientific">Serratia fonticola</name>
    <dbReference type="NCBI Taxonomy" id="47917"/>
    <lineage>
        <taxon>Bacteria</taxon>
        <taxon>Pseudomonadati</taxon>
        <taxon>Pseudomonadota</taxon>
        <taxon>Gammaproteobacteria</taxon>
        <taxon>Enterobacterales</taxon>
        <taxon>Yersiniaceae</taxon>
        <taxon>Serratia</taxon>
    </lineage>
</organism>
<proteinExistence type="predicted"/>
<evidence type="ECO:0000313" key="2">
    <source>
        <dbReference type="Proteomes" id="UP000503464"/>
    </source>
</evidence>
<dbReference type="AlphaFoldDB" id="A0AAE7EHM6"/>
<protein>
    <submittedName>
        <fullName evidence="1">Uncharacterized protein</fullName>
    </submittedName>
</protein>
<reference evidence="2" key="1">
    <citation type="submission" date="2020-03" db="EMBL/GenBank/DDBJ databases">
        <title>Genome sequences of seven Enterobacteriaceae strains isolated from Canadian wastewater treatment facilities.</title>
        <authorList>
            <person name="Huang H."/>
            <person name="Chmara J.T."/>
            <person name="Duceppe M.-O."/>
        </authorList>
    </citation>
    <scope>NUCLEOTIDE SEQUENCE [LARGE SCALE GENOMIC DNA]</scope>
    <source>
        <strain evidence="2">Biosolid 3</strain>
    </source>
</reference>